<organism evidence="1 2">
    <name type="scientific">Patellaria atrata CBS 101060</name>
    <dbReference type="NCBI Taxonomy" id="1346257"/>
    <lineage>
        <taxon>Eukaryota</taxon>
        <taxon>Fungi</taxon>
        <taxon>Dikarya</taxon>
        <taxon>Ascomycota</taxon>
        <taxon>Pezizomycotina</taxon>
        <taxon>Dothideomycetes</taxon>
        <taxon>Dothideomycetes incertae sedis</taxon>
        <taxon>Patellariales</taxon>
        <taxon>Patellariaceae</taxon>
        <taxon>Patellaria</taxon>
    </lineage>
</organism>
<proteinExistence type="predicted"/>
<dbReference type="Proteomes" id="UP000799429">
    <property type="component" value="Unassembled WGS sequence"/>
</dbReference>
<reference evidence="1" key="1">
    <citation type="journal article" date="2020" name="Stud. Mycol.">
        <title>101 Dothideomycetes genomes: a test case for predicting lifestyles and emergence of pathogens.</title>
        <authorList>
            <person name="Haridas S."/>
            <person name="Albert R."/>
            <person name="Binder M."/>
            <person name="Bloem J."/>
            <person name="Labutti K."/>
            <person name="Salamov A."/>
            <person name="Andreopoulos B."/>
            <person name="Baker S."/>
            <person name="Barry K."/>
            <person name="Bills G."/>
            <person name="Bluhm B."/>
            <person name="Cannon C."/>
            <person name="Castanera R."/>
            <person name="Culley D."/>
            <person name="Daum C."/>
            <person name="Ezra D."/>
            <person name="Gonzalez J."/>
            <person name="Henrissat B."/>
            <person name="Kuo A."/>
            <person name="Liang C."/>
            <person name="Lipzen A."/>
            <person name="Lutzoni F."/>
            <person name="Magnuson J."/>
            <person name="Mondo S."/>
            <person name="Nolan M."/>
            <person name="Ohm R."/>
            <person name="Pangilinan J."/>
            <person name="Park H.-J."/>
            <person name="Ramirez L."/>
            <person name="Alfaro M."/>
            <person name="Sun H."/>
            <person name="Tritt A."/>
            <person name="Yoshinaga Y."/>
            <person name="Zwiers L.-H."/>
            <person name="Turgeon B."/>
            <person name="Goodwin S."/>
            <person name="Spatafora J."/>
            <person name="Crous P."/>
            <person name="Grigoriev I."/>
        </authorList>
    </citation>
    <scope>NUCLEOTIDE SEQUENCE</scope>
    <source>
        <strain evidence="1">CBS 101060</strain>
    </source>
</reference>
<comment type="caution">
    <text evidence="1">The sequence shown here is derived from an EMBL/GenBank/DDBJ whole genome shotgun (WGS) entry which is preliminary data.</text>
</comment>
<protein>
    <submittedName>
        <fullName evidence="1">Uncharacterized protein</fullName>
    </submittedName>
</protein>
<name>A0A9P4SGW0_9PEZI</name>
<evidence type="ECO:0000313" key="1">
    <source>
        <dbReference type="EMBL" id="KAF2842671.1"/>
    </source>
</evidence>
<sequence length="71" mass="8087">MTRKRAKAQNYISAQLILSHLAHTESMRPDWKTTCERFLDVASRRITLLVHNSTSTCSAGVQYQPEHNISS</sequence>
<evidence type="ECO:0000313" key="2">
    <source>
        <dbReference type="Proteomes" id="UP000799429"/>
    </source>
</evidence>
<dbReference type="AlphaFoldDB" id="A0A9P4SGW0"/>
<keyword evidence="2" id="KW-1185">Reference proteome</keyword>
<accession>A0A9P4SGW0</accession>
<dbReference type="EMBL" id="MU006089">
    <property type="protein sequence ID" value="KAF2842671.1"/>
    <property type="molecule type" value="Genomic_DNA"/>
</dbReference>
<gene>
    <name evidence="1" type="ORF">M501DRAFT_13031</name>
</gene>